<reference evidence="1 2" key="1">
    <citation type="submission" date="2018-05" db="EMBL/GenBank/DDBJ databases">
        <title>Genome sequencing and assembly of the regulated plant pathogen Lachnellula willkommii and related sister species for the development of diagnostic species identification markers.</title>
        <authorList>
            <person name="Giroux E."/>
            <person name="Bilodeau G."/>
        </authorList>
    </citation>
    <scope>NUCLEOTIDE SEQUENCE [LARGE SCALE GENOMIC DNA]</scope>
    <source>
        <strain evidence="1 2">CBS 268.59</strain>
    </source>
</reference>
<dbReference type="OrthoDB" id="3562068at2759"/>
<evidence type="ECO:0008006" key="3">
    <source>
        <dbReference type="Google" id="ProtNLM"/>
    </source>
</evidence>
<evidence type="ECO:0000313" key="1">
    <source>
        <dbReference type="EMBL" id="TVY60672.1"/>
    </source>
</evidence>
<dbReference type="AlphaFoldDB" id="A0A8T9BY35"/>
<comment type="caution">
    <text evidence="1">The sequence shown here is derived from an EMBL/GenBank/DDBJ whole genome shotgun (WGS) entry which is preliminary data.</text>
</comment>
<organism evidence="1 2">
    <name type="scientific">Lachnellula suecica</name>
    <dbReference type="NCBI Taxonomy" id="602035"/>
    <lineage>
        <taxon>Eukaryota</taxon>
        <taxon>Fungi</taxon>
        <taxon>Dikarya</taxon>
        <taxon>Ascomycota</taxon>
        <taxon>Pezizomycotina</taxon>
        <taxon>Leotiomycetes</taxon>
        <taxon>Helotiales</taxon>
        <taxon>Lachnaceae</taxon>
        <taxon>Lachnellula</taxon>
    </lineage>
</organism>
<dbReference type="EMBL" id="QGMK01002193">
    <property type="protein sequence ID" value="TVY60672.1"/>
    <property type="molecule type" value="Genomic_DNA"/>
</dbReference>
<feature type="non-terminal residue" evidence="1">
    <location>
        <position position="1"/>
    </location>
</feature>
<protein>
    <recommendedName>
        <fullName evidence="3">Reverse transcriptase Ty1/copia-type domain-containing protein</fullName>
    </recommendedName>
</protein>
<gene>
    <name evidence="1" type="ORF">LSUE1_G009284</name>
</gene>
<proteinExistence type="predicted"/>
<keyword evidence="2" id="KW-1185">Reference proteome</keyword>
<dbReference type="Proteomes" id="UP000469558">
    <property type="component" value="Unassembled WGS sequence"/>
</dbReference>
<sequence>EISFVQSLADLYLYKYLERDIILLVYIDDLVVSAKTCFELDWFFLIIKRRFLTKDLGEISKILGIRITRNRHVGSVIFAIVETRPDIAFVTSQLSQQLRDPAERHSNGIRDLGRYLQSTINQKIKYRPVADSDSNLKLYSDAD</sequence>
<evidence type="ECO:0000313" key="2">
    <source>
        <dbReference type="Proteomes" id="UP000469558"/>
    </source>
</evidence>
<accession>A0A8T9BY35</accession>
<name>A0A8T9BY35_9HELO</name>